<name>A0ABU5U6N4_9CYAN</name>
<dbReference type="RefSeq" id="WP_023069424.1">
    <property type="nucleotide sequence ID" value="NZ_JAYGHT010000195.1"/>
</dbReference>
<proteinExistence type="predicted"/>
<reference evidence="1 2" key="1">
    <citation type="submission" date="2023-12" db="EMBL/GenBank/DDBJ databases">
        <title>Baltic Sea Cyanobacteria.</title>
        <authorList>
            <person name="Delbaje E."/>
            <person name="Fewer D.P."/>
            <person name="Shishido T.K."/>
        </authorList>
    </citation>
    <scope>NUCLEOTIDE SEQUENCE [LARGE SCALE GENOMIC DNA]</scope>
    <source>
        <strain evidence="1 2">CCNP 1315</strain>
    </source>
</reference>
<accession>A0ABU5U6N4</accession>
<evidence type="ECO:0000313" key="1">
    <source>
        <dbReference type="EMBL" id="MEA5522877.1"/>
    </source>
</evidence>
<dbReference type="EMBL" id="JAYGHT010000195">
    <property type="protein sequence ID" value="MEA5522877.1"/>
    <property type="molecule type" value="Genomic_DNA"/>
</dbReference>
<gene>
    <name evidence="1" type="ORF">VB854_28500</name>
</gene>
<protein>
    <submittedName>
        <fullName evidence="1">Uncharacterized protein</fullName>
    </submittedName>
</protein>
<evidence type="ECO:0000313" key="2">
    <source>
        <dbReference type="Proteomes" id="UP001301728"/>
    </source>
</evidence>
<sequence>MSEQEYRRRLQEARNRAVRLYDRLILYPGYQAESIRAGVLDVLEDAIPELENNPNQDTNGLQLIFSLIELYEGITDEL</sequence>
<keyword evidence="2" id="KW-1185">Reference proteome</keyword>
<comment type="caution">
    <text evidence="1">The sequence shown here is derived from an EMBL/GenBank/DDBJ whole genome shotgun (WGS) entry which is preliminary data.</text>
</comment>
<dbReference type="Proteomes" id="UP001301728">
    <property type="component" value="Unassembled WGS sequence"/>
</dbReference>
<organism evidence="1 2">
    <name type="scientific">Limnoraphis robusta CCNP1315</name>
    <dbReference type="NCBI Taxonomy" id="3110306"/>
    <lineage>
        <taxon>Bacteria</taxon>
        <taxon>Bacillati</taxon>
        <taxon>Cyanobacteriota</taxon>
        <taxon>Cyanophyceae</taxon>
        <taxon>Oscillatoriophycideae</taxon>
        <taxon>Oscillatoriales</taxon>
        <taxon>Sirenicapillariaceae</taxon>
        <taxon>Limnoraphis</taxon>
    </lineage>
</organism>